<reference evidence="2 3" key="1">
    <citation type="journal article" date="2013" name="Proc. Natl. Acad. Sci. U.S.A.">
        <title>Fine-scale variation in meiotic recombination in Mimulus inferred from population shotgun sequencing.</title>
        <authorList>
            <person name="Hellsten U."/>
            <person name="Wright K.M."/>
            <person name="Jenkins J."/>
            <person name="Shu S."/>
            <person name="Yuan Y."/>
            <person name="Wessler S.R."/>
            <person name="Schmutz J."/>
            <person name="Willis J.H."/>
            <person name="Rokhsar D.S."/>
        </authorList>
    </citation>
    <scope>NUCLEOTIDE SEQUENCE [LARGE SCALE GENOMIC DNA]</scope>
    <source>
        <strain evidence="3">cv. DUN x IM62</strain>
    </source>
</reference>
<dbReference type="Proteomes" id="UP000030748">
    <property type="component" value="Unassembled WGS sequence"/>
</dbReference>
<gene>
    <name evidence="2" type="ORF">MIMGU_mgv1a009804mg</name>
</gene>
<protein>
    <recommendedName>
        <fullName evidence="4">Ataxin-2 C-terminal domain-containing protein</fullName>
    </recommendedName>
</protein>
<organism evidence="2 3">
    <name type="scientific">Erythranthe guttata</name>
    <name type="common">Yellow monkey flower</name>
    <name type="synonym">Mimulus guttatus</name>
    <dbReference type="NCBI Taxonomy" id="4155"/>
    <lineage>
        <taxon>Eukaryota</taxon>
        <taxon>Viridiplantae</taxon>
        <taxon>Streptophyta</taxon>
        <taxon>Embryophyta</taxon>
        <taxon>Tracheophyta</taxon>
        <taxon>Spermatophyta</taxon>
        <taxon>Magnoliopsida</taxon>
        <taxon>eudicotyledons</taxon>
        <taxon>Gunneridae</taxon>
        <taxon>Pentapetalae</taxon>
        <taxon>asterids</taxon>
        <taxon>lamiids</taxon>
        <taxon>Lamiales</taxon>
        <taxon>Phrymaceae</taxon>
        <taxon>Erythranthe</taxon>
    </lineage>
</organism>
<evidence type="ECO:0000313" key="3">
    <source>
        <dbReference type="Proteomes" id="UP000030748"/>
    </source>
</evidence>
<dbReference type="EMBL" id="KI632305">
    <property type="protein sequence ID" value="EYU19255.1"/>
    <property type="molecule type" value="Genomic_DNA"/>
</dbReference>
<evidence type="ECO:0000256" key="1">
    <source>
        <dbReference type="SAM" id="MobiDB-lite"/>
    </source>
</evidence>
<accession>A0A022PYE5</accession>
<dbReference type="STRING" id="4155.A0A022PYE5"/>
<dbReference type="eggNOG" id="ENOG502QPY3">
    <property type="taxonomic scope" value="Eukaryota"/>
</dbReference>
<name>A0A022PYE5_ERYGU</name>
<evidence type="ECO:0008006" key="4">
    <source>
        <dbReference type="Google" id="ProtNLM"/>
    </source>
</evidence>
<sequence length="331" mass="35577">MQRNEAHNGAAEGRQTGNESQEMQSPSNNNSNAEVHGSSRSKDTVPQEPQGVIEEQGQNGHTSDETPNASVASQVPVTDVKSDSRLRASSNPFLFAPPKNPSVKKTIKESKLNPGAKVFSPSVLHHRAAVSPPAVANGASVSYMPSNYTMTTVATAREEVDANSIAFSSVPVKLVPYNNMSFEHGVTDSQYGQPIIGQVMNRTQPVRYTGQYQNYQTAPSYVHPNPHNAMFGRVGPLLCMHPISNDVAQSVAGFSPANTRPLLTPHPVHFTKHQGNNPAQALQMCMNPPIIGNGAQSYVMTSSIPMPQPMFPVLRPIAVPGSNGFLNTKFA</sequence>
<keyword evidence="3" id="KW-1185">Reference proteome</keyword>
<evidence type="ECO:0000313" key="2">
    <source>
        <dbReference type="EMBL" id="EYU19255.1"/>
    </source>
</evidence>
<feature type="compositionally biased region" description="Polar residues" evidence="1">
    <location>
        <begin position="15"/>
        <end position="33"/>
    </location>
</feature>
<proteinExistence type="predicted"/>
<feature type="region of interest" description="Disordered" evidence="1">
    <location>
        <begin position="1"/>
        <end position="105"/>
    </location>
</feature>
<dbReference type="AlphaFoldDB" id="A0A022PYE5"/>
<feature type="compositionally biased region" description="Polar residues" evidence="1">
    <location>
        <begin position="56"/>
        <end position="76"/>
    </location>
</feature>